<feature type="transmembrane region" description="Helical" evidence="1">
    <location>
        <begin position="70"/>
        <end position="90"/>
    </location>
</feature>
<accession>A0A0C1TT34</accession>
<feature type="transmembrane region" description="Helical" evidence="1">
    <location>
        <begin position="132"/>
        <end position="150"/>
    </location>
</feature>
<dbReference type="EMBL" id="JXBL01000001">
    <property type="protein sequence ID" value="KIE42538.1"/>
    <property type="molecule type" value="Genomic_DNA"/>
</dbReference>
<keyword evidence="1" id="KW-1133">Transmembrane helix</keyword>
<feature type="transmembrane region" description="Helical" evidence="1">
    <location>
        <begin position="224"/>
        <end position="244"/>
    </location>
</feature>
<gene>
    <name evidence="2" type="ORF">SE37_07810</name>
</gene>
<feature type="transmembrane region" description="Helical" evidence="1">
    <location>
        <begin position="162"/>
        <end position="180"/>
    </location>
</feature>
<feature type="transmembrane region" description="Helical" evidence="1">
    <location>
        <begin position="6"/>
        <end position="25"/>
    </location>
</feature>
<dbReference type="RefSeq" id="WP_039645199.1">
    <property type="nucleotide sequence ID" value="NZ_JXBL01000001.1"/>
</dbReference>
<evidence type="ECO:0000313" key="3">
    <source>
        <dbReference type="Proteomes" id="UP000031433"/>
    </source>
</evidence>
<protein>
    <submittedName>
        <fullName evidence="2">Membrane protein</fullName>
    </submittedName>
</protein>
<dbReference type="AlphaFoldDB" id="A0A0C1TT34"/>
<comment type="caution">
    <text evidence="2">The sequence shown here is derived from an EMBL/GenBank/DDBJ whole genome shotgun (WGS) entry which is preliminary data.</text>
</comment>
<keyword evidence="3" id="KW-1185">Reference proteome</keyword>
<evidence type="ECO:0000313" key="2">
    <source>
        <dbReference type="EMBL" id="KIE42538.1"/>
    </source>
</evidence>
<name>A0A0C1TT34_9BACT</name>
<evidence type="ECO:0000256" key="1">
    <source>
        <dbReference type="SAM" id="Phobius"/>
    </source>
</evidence>
<reference evidence="2 3" key="1">
    <citation type="submission" date="2015-01" db="EMBL/GenBank/DDBJ databases">
        <title>Genome sequence of the anaerobic bacterium Geobacter soli GSS01, a dissimilatory Fe(III) reducer from soil.</title>
        <authorList>
            <person name="Yang G."/>
            <person name="Zhou S."/>
        </authorList>
    </citation>
    <scope>NUCLEOTIDE SEQUENCE [LARGE SCALE GENOMIC DNA]</scope>
    <source>
        <strain evidence="2 3">GSS01</strain>
    </source>
</reference>
<keyword evidence="1" id="KW-0472">Membrane</keyword>
<keyword evidence="1" id="KW-0812">Transmembrane</keyword>
<organism evidence="2 3">
    <name type="scientific">Geobacter soli</name>
    <dbReference type="NCBI Taxonomy" id="1510391"/>
    <lineage>
        <taxon>Bacteria</taxon>
        <taxon>Pseudomonadati</taxon>
        <taxon>Thermodesulfobacteriota</taxon>
        <taxon>Desulfuromonadia</taxon>
        <taxon>Geobacterales</taxon>
        <taxon>Geobacteraceae</taxon>
        <taxon>Geobacter</taxon>
    </lineage>
</organism>
<feature type="transmembrane region" description="Helical" evidence="1">
    <location>
        <begin position="32"/>
        <end position="50"/>
    </location>
</feature>
<feature type="transmembrane region" description="Helical" evidence="1">
    <location>
        <begin position="102"/>
        <end position="120"/>
    </location>
</feature>
<proteinExistence type="predicted"/>
<dbReference type="Proteomes" id="UP000031433">
    <property type="component" value="Unassembled WGS sequence"/>
</dbReference>
<sequence>MANISTVDLVQIIFWLLAGCVSFYFSIDNARVWTSISMGFFLIFLSQLYVVEKALDAPWTAYTQLEAIHYIIGTVAIMVMTHGFQEYYIFSRTLELGGSKHVVYLSILGVLAGSVAFVLINPEPQYPVLRNIAMIENSTWVFLSLVNIDMIRKIYLQIRDSVIANGFIAFGVVFAALFLWKGSELYLQVYNWDYDWQIIMQNLGITLPEQFMGRRQFSLMVHDAAGLVSGLTAGGTFLYLLRLLR</sequence>